<keyword evidence="3" id="KW-1185">Reference proteome</keyword>
<proteinExistence type="inferred from homology"/>
<dbReference type="Pfam" id="PF03691">
    <property type="entry name" value="UPF0167"/>
    <property type="match status" value="1"/>
</dbReference>
<sequence>MNPYVKEYAELIKDYEAKQGNRESVLALYEFSDRLKEVGDRDAKSVLVDVYRTLSLMQSAYDLLLEIVDKSDRKQVKKLATLREDAEGHGDWGAVKRPKTPKQISEDREKVSKLPQFRYHPNPLATESFEEGTPEICPCCGKESTIYYSSFPYCVEEIEYLCPECIASGEAAKKFDAEFVQDAEWEGEIDREKSKELFERTPGYMSWQGEHWLSCCNDYCAYLGTVGTKELEAMGIADEVIEEYEMREEYTDIREYLYKDGDLCGYLFRCLHCGKYHIYVDAS</sequence>
<protein>
    <submittedName>
        <fullName evidence="2">Colicin E2 tolerance protein CbrC-like protein</fullName>
    </submittedName>
</protein>
<dbReference type="InterPro" id="IPR005363">
    <property type="entry name" value="UPF0167"/>
</dbReference>
<evidence type="ECO:0000313" key="3">
    <source>
        <dbReference type="Proteomes" id="UP000214689"/>
    </source>
</evidence>
<dbReference type="AlphaFoldDB" id="A0A223ARM2"/>
<dbReference type="RefSeq" id="WP_094233805.1">
    <property type="nucleotide sequence ID" value="NZ_CP016199.1"/>
</dbReference>
<evidence type="ECO:0000313" key="2">
    <source>
        <dbReference type="EMBL" id="ASS37582.1"/>
    </source>
</evidence>
<comment type="similarity">
    <text evidence="1">Belongs to the UPF0167 family.</text>
</comment>
<dbReference type="EMBL" id="CP016199">
    <property type="protein sequence ID" value="ASS37582.1"/>
    <property type="molecule type" value="Genomic_DNA"/>
</dbReference>
<accession>A0A223ARM2</accession>
<dbReference type="Proteomes" id="UP000214689">
    <property type="component" value="Chromosome"/>
</dbReference>
<reference evidence="3" key="1">
    <citation type="submission" date="2016-05" db="EMBL/GenBank/DDBJ databases">
        <authorList>
            <person name="Holder M.E."/>
            <person name="Ajami N.J."/>
            <person name="Petrosino J.F."/>
        </authorList>
    </citation>
    <scope>NUCLEOTIDE SEQUENCE [LARGE SCALE GENOMIC DNA]</scope>
    <source>
        <strain evidence="3">ATCC 700696</strain>
    </source>
</reference>
<evidence type="ECO:0000256" key="1">
    <source>
        <dbReference type="ARBA" id="ARBA00008525"/>
    </source>
</evidence>
<gene>
    <name evidence="2" type="ORF">AXF17_03335</name>
</gene>
<name>A0A223ARM2_9FIRM</name>
<dbReference type="OrthoDB" id="7065534at2"/>
<organism evidence="2 3">
    <name type="scientific">Mogibacterium pumilum</name>
    <dbReference type="NCBI Taxonomy" id="86332"/>
    <lineage>
        <taxon>Bacteria</taxon>
        <taxon>Bacillati</taxon>
        <taxon>Bacillota</taxon>
        <taxon>Clostridia</taxon>
        <taxon>Peptostreptococcales</taxon>
        <taxon>Anaerovoracaceae</taxon>
        <taxon>Mogibacterium</taxon>
    </lineage>
</organism>